<accession>A0ABQ1J8J1</accession>
<dbReference type="PANTHER" id="PTHR30204:SF93">
    <property type="entry name" value="HTH MERR-TYPE DOMAIN-CONTAINING PROTEIN"/>
    <property type="match status" value="1"/>
</dbReference>
<proteinExistence type="predicted"/>
<evidence type="ECO:0000313" key="3">
    <source>
        <dbReference type="EMBL" id="GGB62705.1"/>
    </source>
</evidence>
<dbReference type="PRINTS" id="PR00040">
    <property type="entry name" value="HTHMERR"/>
</dbReference>
<dbReference type="InterPro" id="IPR009061">
    <property type="entry name" value="DNA-bd_dom_put_sf"/>
</dbReference>
<reference evidence="4" key="1">
    <citation type="journal article" date="2019" name="Int. J. Syst. Evol. Microbiol.">
        <title>The Global Catalogue of Microorganisms (GCM) 10K type strain sequencing project: providing services to taxonomists for standard genome sequencing and annotation.</title>
        <authorList>
            <consortium name="The Broad Institute Genomics Platform"/>
            <consortium name="The Broad Institute Genome Sequencing Center for Infectious Disease"/>
            <person name="Wu L."/>
            <person name="Ma J."/>
        </authorList>
    </citation>
    <scope>NUCLEOTIDE SEQUENCE [LARGE SCALE GENOMIC DNA]</scope>
    <source>
        <strain evidence="4">CGMCC 1.10188</strain>
    </source>
</reference>
<evidence type="ECO:0000259" key="2">
    <source>
        <dbReference type="PROSITE" id="PS50937"/>
    </source>
</evidence>
<sequence>MRIGELARRAGMSASRIRFYEARGLLPEPERSDNGYRDYPESILAMLRLIDDSTKLGFSLSEIRAALTRAGGKHPPKDQILSALYAKLRDVDRHLADVTLRREQVLGWIDDVINERPYPREMDQDNALRKKGA</sequence>
<keyword evidence="1" id="KW-0238">DNA-binding</keyword>
<comment type="caution">
    <text evidence="3">The sequence shown here is derived from an EMBL/GenBank/DDBJ whole genome shotgun (WGS) entry which is preliminary data.</text>
</comment>
<dbReference type="InterPro" id="IPR000551">
    <property type="entry name" value="MerR-type_HTH_dom"/>
</dbReference>
<dbReference type="PANTHER" id="PTHR30204">
    <property type="entry name" value="REDOX-CYCLING DRUG-SENSING TRANSCRIPTIONAL ACTIVATOR SOXR"/>
    <property type="match status" value="1"/>
</dbReference>
<keyword evidence="4" id="KW-1185">Reference proteome</keyword>
<evidence type="ECO:0000313" key="4">
    <source>
        <dbReference type="Proteomes" id="UP000603352"/>
    </source>
</evidence>
<dbReference type="InterPro" id="IPR047057">
    <property type="entry name" value="MerR_fam"/>
</dbReference>
<dbReference type="SMART" id="SM00422">
    <property type="entry name" value="HTH_MERR"/>
    <property type="match status" value="1"/>
</dbReference>
<gene>
    <name evidence="3" type="ORF">GCM10011505_49160</name>
</gene>
<evidence type="ECO:0000256" key="1">
    <source>
        <dbReference type="ARBA" id="ARBA00023125"/>
    </source>
</evidence>
<dbReference type="EMBL" id="BMDZ01000120">
    <property type="protein sequence ID" value="GGB62705.1"/>
    <property type="molecule type" value="Genomic_DNA"/>
</dbReference>
<protein>
    <submittedName>
        <fullName evidence="3">MerR family transcriptional regulator</fullName>
    </submittedName>
</protein>
<dbReference type="PROSITE" id="PS50937">
    <property type="entry name" value="HTH_MERR_2"/>
    <property type="match status" value="1"/>
</dbReference>
<dbReference type="SUPFAM" id="SSF46955">
    <property type="entry name" value="Putative DNA-binding domain"/>
    <property type="match status" value="1"/>
</dbReference>
<dbReference type="Gene3D" id="1.10.1660.10">
    <property type="match status" value="1"/>
</dbReference>
<dbReference type="Pfam" id="PF13411">
    <property type="entry name" value="MerR_1"/>
    <property type="match status" value="1"/>
</dbReference>
<dbReference type="RefSeq" id="WP_188582991.1">
    <property type="nucleotide sequence ID" value="NZ_BMDZ01000120.1"/>
</dbReference>
<feature type="domain" description="HTH merR-type" evidence="2">
    <location>
        <begin position="1"/>
        <end position="69"/>
    </location>
</feature>
<dbReference type="Proteomes" id="UP000603352">
    <property type="component" value="Unassembled WGS sequence"/>
</dbReference>
<name>A0ABQ1J8J1_9PROT</name>
<organism evidence="3 4">
    <name type="scientific">Tistrella bauzanensis</name>
    <dbReference type="NCBI Taxonomy" id="657419"/>
    <lineage>
        <taxon>Bacteria</taxon>
        <taxon>Pseudomonadati</taxon>
        <taxon>Pseudomonadota</taxon>
        <taxon>Alphaproteobacteria</taxon>
        <taxon>Geminicoccales</taxon>
        <taxon>Geminicoccaceae</taxon>
        <taxon>Tistrella</taxon>
    </lineage>
</organism>